<dbReference type="EMBL" id="KZ825364">
    <property type="protein sequence ID" value="RAH43279.1"/>
    <property type="molecule type" value="Genomic_DNA"/>
</dbReference>
<proteinExistence type="predicted"/>
<keyword evidence="2" id="KW-1185">Reference proteome</keyword>
<protein>
    <submittedName>
        <fullName evidence="1">Kinesin</fullName>
    </submittedName>
</protein>
<evidence type="ECO:0000313" key="2">
    <source>
        <dbReference type="Proteomes" id="UP000249057"/>
    </source>
</evidence>
<organism evidence="1 2">
    <name type="scientific">Aspergillus brunneoviolaceus CBS 621.78</name>
    <dbReference type="NCBI Taxonomy" id="1450534"/>
    <lineage>
        <taxon>Eukaryota</taxon>
        <taxon>Fungi</taxon>
        <taxon>Dikarya</taxon>
        <taxon>Ascomycota</taxon>
        <taxon>Pezizomycotina</taxon>
        <taxon>Eurotiomycetes</taxon>
        <taxon>Eurotiomycetidae</taxon>
        <taxon>Eurotiales</taxon>
        <taxon>Aspergillaceae</taxon>
        <taxon>Aspergillus</taxon>
        <taxon>Aspergillus subgen. Circumdati</taxon>
    </lineage>
</organism>
<evidence type="ECO:0000313" key="1">
    <source>
        <dbReference type="EMBL" id="RAH43279.1"/>
    </source>
</evidence>
<accession>A0ACD1G289</accession>
<reference evidence="1" key="1">
    <citation type="submission" date="2018-02" db="EMBL/GenBank/DDBJ databases">
        <title>The genomes of Aspergillus section Nigri reveals drivers in fungal speciation.</title>
        <authorList>
            <consortium name="DOE Joint Genome Institute"/>
            <person name="Vesth T.C."/>
            <person name="Nybo J."/>
            <person name="Theobald S."/>
            <person name="Brandl J."/>
            <person name="Frisvad J.C."/>
            <person name="Nielsen K.F."/>
            <person name="Lyhne E.K."/>
            <person name="Kogle M.E."/>
            <person name="Kuo A."/>
            <person name="Riley R."/>
            <person name="Clum A."/>
            <person name="Nolan M."/>
            <person name="Lipzen A."/>
            <person name="Salamov A."/>
            <person name="Henrissat B."/>
            <person name="Wiebenga A."/>
            <person name="De vries R.P."/>
            <person name="Grigoriev I.V."/>
            <person name="Mortensen U.H."/>
            <person name="Andersen M.R."/>
            <person name="Baker S.E."/>
        </authorList>
    </citation>
    <scope>NUCLEOTIDE SEQUENCE</scope>
    <source>
        <strain evidence="1">CBS 621.78</strain>
    </source>
</reference>
<gene>
    <name evidence="1" type="ORF">BO95DRAFT_475334</name>
</gene>
<name>A0ACD1G289_9EURO</name>
<dbReference type="Proteomes" id="UP000249057">
    <property type="component" value="Unassembled WGS sequence"/>
</dbReference>
<sequence length="1045" mass="117593">MASHTFHDYTIAWISARAMLDKIHNLPGRASDPNAYEFGELNGHHIVIAYLPNGIYGTVSAAAVVSRMRLTFPRLRKSDDIRLGDVVVSTPGGRHGGAVQGGQFEPTGLLNQPPQHMTANDDALLCVTKRFTRPRKDTDLFFCSSYHHADKRSDCGNCDRERLVKRPPRARQIPYIHYVIKDSETRDRLATQHGILCFEMEAAGLMNELPTLQKQWQGYAALTAAAYAKLLISDMPVCQARKAQHWMVPLFRNPNFVGRLDEIKKVEDLIILQDGYRRVAITGLGGIGKTQVALEIAHRIREKDRECSVFWVPSTFLKIAETVGISNSTPSEVKEQLKRYFSSWRAGKWLLIFDNADEPDVWLSPGKADSGLEDFLPQSEQGNILFTTRNRKLALKLAPFNIVSIPNEDRDIALQIMQKLLAQKDLLQDDNTTVILSERLDFLPLAITQASAYIIKNKQEQDAVELLSKEFRDLEHYKEIQNPVLSTWLISFNQVQSQSQLAADYLSFMACINPQNIPRSLLPLGTTKKRTLDALGLLNTYLFTTGQNMNISLHSLVHLATRNWLRSTGQFVFPSNHHANRELWREYLPHALALVDEDYFAQRQNDYAELIQNIADCLASDGRYLEAEIQYKALLERSQENSGVKHPDTLRSMSNLASTYWNQGRWTEAERLDIKVIEISQTVLGPEHPATLTSIANLASTYRNQGQWNKAEKLDIQALRSRKTVLGVEHPDTLTSMANLASTYRNQGRLDQAEKLHIQALRLRKTVLGVEHPDTLTSMANLASTYWNQGRWNEAEKLDIQVMKTSETVLGAEHPDTLKSIANLISTYQSQSRWDEAEKLGSYILHIRRRVLGAEHPDTLATIANLASTYQNQSRWDEAEKLGIQVMEIRKAILGAEHPDTLRSMAHLAYTWKSQERLLDALSSIKNCCKLCHMVYGSDHPDTKPPSLPRKASMERRVQNSPTMSINEPTISFVPASPGHRCGDNPYSRCTFRLTSGPAYALQQDSPTRDPPEPAAPAPAPTTTKALGETSYAGGPPRLGGTSRR</sequence>